<keyword evidence="1" id="KW-0732">Signal</keyword>
<accession>A0A4V6BEG7</accession>
<dbReference type="Proteomes" id="UP000034832">
    <property type="component" value="Unassembled WGS sequence"/>
</dbReference>
<comment type="caution">
    <text evidence="2">The sequence shown here is derived from an EMBL/GenBank/DDBJ whole genome shotgun (WGS) entry which is preliminary data.</text>
</comment>
<evidence type="ECO:0000256" key="1">
    <source>
        <dbReference type="SAM" id="SignalP"/>
    </source>
</evidence>
<protein>
    <recommendedName>
        <fullName evidence="4">DUF3617 family protein</fullName>
    </recommendedName>
</protein>
<proteinExistence type="predicted"/>
<dbReference type="RefSeq" id="WP_046826647.1">
    <property type="nucleotide sequence ID" value="NZ_LBIA02000001.1"/>
</dbReference>
<dbReference type="OrthoDB" id="8137995at2"/>
<evidence type="ECO:0000313" key="3">
    <source>
        <dbReference type="Proteomes" id="UP000034832"/>
    </source>
</evidence>
<organism evidence="2 3">
    <name type="scientific">Afipia massiliensis</name>
    <dbReference type="NCBI Taxonomy" id="211460"/>
    <lineage>
        <taxon>Bacteria</taxon>
        <taxon>Pseudomonadati</taxon>
        <taxon>Pseudomonadota</taxon>
        <taxon>Alphaproteobacteria</taxon>
        <taxon>Hyphomicrobiales</taxon>
        <taxon>Nitrobacteraceae</taxon>
        <taxon>Afipia</taxon>
    </lineage>
</organism>
<dbReference type="AlphaFoldDB" id="A0A4V6BEG7"/>
<sequence length="165" mass="17118">MFSFESICRRATMAAALGLSFISVGVQAQSAQPFAGMSGVWSGKGTIAFEGGAREAIRCRATYAVRDDGNALQQILRCASDSYKIELTSNVVANGGKLSGTWSESTRNVSGDVQGTTAGGRFQVVVSAGTFSADLVATTKGNSQSVVIRSSGSEFKGANITLTRT</sequence>
<gene>
    <name evidence="2" type="ORF">YH63_016605</name>
</gene>
<name>A0A4V6BEG7_9BRAD</name>
<feature type="chain" id="PRO_5020251493" description="DUF3617 family protein" evidence="1">
    <location>
        <begin position="29"/>
        <end position="165"/>
    </location>
</feature>
<evidence type="ECO:0008006" key="4">
    <source>
        <dbReference type="Google" id="ProtNLM"/>
    </source>
</evidence>
<keyword evidence="3" id="KW-1185">Reference proteome</keyword>
<evidence type="ECO:0000313" key="2">
    <source>
        <dbReference type="EMBL" id="TKT72913.1"/>
    </source>
</evidence>
<reference evidence="2" key="1">
    <citation type="submission" date="2019-04" db="EMBL/GenBank/DDBJ databases">
        <title>Whole genome sequencing of cave bacteria.</title>
        <authorList>
            <person name="Gan H.M."/>
            <person name="Barton H."/>
            <person name="Savka M.A."/>
        </authorList>
    </citation>
    <scope>NUCLEOTIDE SEQUENCE [LARGE SCALE GENOMIC DNA]</scope>
    <source>
        <strain evidence="2">LC387</strain>
    </source>
</reference>
<feature type="signal peptide" evidence="1">
    <location>
        <begin position="1"/>
        <end position="28"/>
    </location>
</feature>
<dbReference type="EMBL" id="LBIA02000001">
    <property type="protein sequence ID" value="TKT72913.1"/>
    <property type="molecule type" value="Genomic_DNA"/>
</dbReference>